<keyword evidence="3" id="KW-0732">Signal</keyword>
<dbReference type="PANTHER" id="PTHR47190">
    <property type="entry name" value="DEHYDROGENASE, PUTATIVE-RELATED"/>
    <property type="match status" value="1"/>
</dbReference>
<dbReference type="AlphaFoldDB" id="A0A9W9CYJ9"/>
<evidence type="ECO:0000256" key="3">
    <source>
        <dbReference type="SAM" id="SignalP"/>
    </source>
</evidence>
<protein>
    <recommendedName>
        <fullName evidence="4">Glucose-methanol-choline oxidoreductase N-terminal domain-containing protein</fullName>
    </recommendedName>
</protein>
<dbReference type="Gene3D" id="3.30.410.10">
    <property type="entry name" value="Cholesterol Oxidase, domain 2"/>
    <property type="match status" value="1"/>
</dbReference>
<evidence type="ECO:0000256" key="1">
    <source>
        <dbReference type="ARBA" id="ARBA00010790"/>
    </source>
</evidence>
<dbReference type="InterPro" id="IPR007867">
    <property type="entry name" value="GMC_OxRtase_C"/>
</dbReference>
<dbReference type="InterPro" id="IPR000172">
    <property type="entry name" value="GMC_OxRdtase_N"/>
</dbReference>
<dbReference type="Proteomes" id="UP001140510">
    <property type="component" value="Unassembled WGS sequence"/>
</dbReference>
<dbReference type="Gene3D" id="3.50.50.60">
    <property type="entry name" value="FAD/NAD(P)-binding domain"/>
    <property type="match status" value="1"/>
</dbReference>
<dbReference type="EMBL" id="JAPEVA010000240">
    <property type="protein sequence ID" value="KAJ4392505.1"/>
    <property type="molecule type" value="Genomic_DNA"/>
</dbReference>
<dbReference type="InterPro" id="IPR053208">
    <property type="entry name" value="GMC_Oxidoreductase_CD"/>
</dbReference>
<evidence type="ECO:0000259" key="4">
    <source>
        <dbReference type="PROSITE" id="PS00623"/>
    </source>
</evidence>
<comment type="caution">
    <text evidence="5">The sequence shown here is derived from an EMBL/GenBank/DDBJ whole genome shotgun (WGS) entry which is preliminary data.</text>
</comment>
<sequence>MARIWRFLLVCSLAGAHAQENATPQSSNNQTVPTLNSTYDYIVVGGGPSGLIVSERLAETGKSVLVLERGAPSLFSSGGNVLTPWNNTLTYFDVPALHMFLGMPGIDARCTDVPTGAAAGCLLGGGTAINGMQFVHPPTFDFDDKWPEGWRWDDVKHAAARLYERNPGTLTPSANGKLYDNDVRDVVSKFFALGGYTEVDTNEEPDRKHKVWSYPALSTQQGFRAGPVRTYLPLAEKLPNFKLQLYTKVIRAVRAGPLVTGVEVESATGQRSIINLNKGGKVILAAGAMSSPRLLFNTGIGPLEQIEIVHNGTTNVTLPPREEWVESPVGFVRDHTIVIVTFNVPGGTDVLNQTEFLDPSKELRELYAHGSGPLAQAWNRLMSYTTVTNDDGHKTFIQTHVTGLVNGTAQFLVATTHNSTSTGTLGITADGNTTWTKNPYLNSASDREAMTKALDELLAISRLPGSPLSYSAANATGASVLQVALSQQDPKNIMIPGQHMIGTTIMGTDDGTKNGSSVIDTDCKVYGTGEL</sequence>
<accession>A0A9W9CYJ9</accession>
<keyword evidence="2" id="KW-0285">Flavoprotein</keyword>
<dbReference type="GO" id="GO:0050660">
    <property type="term" value="F:flavin adenine dinucleotide binding"/>
    <property type="evidence" value="ECO:0007669"/>
    <property type="project" value="InterPro"/>
</dbReference>
<reference evidence="5" key="1">
    <citation type="submission" date="2022-10" db="EMBL/GenBank/DDBJ databases">
        <title>Tapping the CABI collections for fungal endophytes: first genome assemblies for Collariella, Neodidymelliopsis, Ascochyta clinopodiicola, Didymella pomorum, Didymosphaeria variabile, Neocosmospora piperis and Neocucurbitaria cava.</title>
        <authorList>
            <person name="Hill R."/>
        </authorList>
    </citation>
    <scope>NUCLEOTIDE SEQUENCE</scope>
    <source>
        <strain evidence="5">IMI 355091</strain>
    </source>
</reference>
<name>A0A9W9CYJ9_9PLEO</name>
<dbReference type="SUPFAM" id="SSF51905">
    <property type="entry name" value="FAD/NAD(P)-binding domain"/>
    <property type="match status" value="1"/>
</dbReference>
<comment type="similarity">
    <text evidence="1 2">Belongs to the GMC oxidoreductase family.</text>
</comment>
<dbReference type="PROSITE" id="PS00623">
    <property type="entry name" value="GMC_OXRED_1"/>
    <property type="match status" value="1"/>
</dbReference>
<evidence type="ECO:0000313" key="5">
    <source>
        <dbReference type="EMBL" id="KAJ4392505.1"/>
    </source>
</evidence>
<dbReference type="GO" id="GO:0016614">
    <property type="term" value="F:oxidoreductase activity, acting on CH-OH group of donors"/>
    <property type="evidence" value="ECO:0007669"/>
    <property type="project" value="InterPro"/>
</dbReference>
<evidence type="ECO:0000256" key="2">
    <source>
        <dbReference type="RuleBase" id="RU003968"/>
    </source>
</evidence>
<feature type="domain" description="Glucose-methanol-choline oxidoreductase N-terminal" evidence="4">
    <location>
        <begin position="120"/>
        <end position="143"/>
    </location>
</feature>
<dbReference type="SUPFAM" id="SSF54373">
    <property type="entry name" value="FAD-linked reductases, C-terminal domain"/>
    <property type="match status" value="1"/>
</dbReference>
<gene>
    <name evidence="5" type="ORF">N0V91_011382</name>
</gene>
<dbReference type="OrthoDB" id="413885at2759"/>
<keyword evidence="6" id="KW-1185">Reference proteome</keyword>
<dbReference type="PANTHER" id="PTHR47190:SF4">
    <property type="entry name" value="DEHYDROGENASE, PUTATIVE-RELATED"/>
    <property type="match status" value="1"/>
</dbReference>
<organism evidence="5 6">
    <name type="scientific">Didymella pomorum</name>
    <dbReference type="NCBI Taxonomy" id="749634"/>
    <lineage>
        <taxon>Eukaryota</taxon>
        <taxon>Fungi</taxon>
        <taxon>Dikarya</taxon>
        <taxon>Ascomycota</taxon>
        <taxon>Pezizomycotina</taxon>
        <taxon>Dothideomycetes</taxon>
        <taxon>Pleosporomycetidae</taxon>
        <taxon>Pleosporales</taxon>
        <taxon>Pleosporineae</taxon>
        <taxon>Didymellaceae</taxon>
        <taxon>Didymella</taxon>
    </lineage>
</organism>
<evidence type="ECO:0000313" key="6">
    <source>
        <dbReference type="Proteomes" id="UP001140510"/>
    </source>
</evidence>
<dbReference type="Pfam" id="PF00732">
    <property type="entry name" value="GMC_oxred_N"/>
    <property type="match status" value="1"/>
</dbReference>
<keyword evidence="2" id="KW-0274">FAD</keyword>
<proteinExistence type="inferred from homology"/>
<dbReference type="InterPro" id="IPR036188">
    <property type="entry name" value="FAD/NAD-bd_sf"/>
</dbReference>
<feature type="chain" id="PRO_5040848017" description="Glucose-methanol-choline oxidoreductase N-terminal domain-containing protein" evidence="3">
    <location>
        <begin position="19"/>
        <end position="531"/>
    </location>
</feature>
<feature type="signal peptide" evidence="3">
    <location>
        <begin position="1"/>
        <end position="18"/>
    </location>
</feature>
<dbReference type="Pfam" id="PF05199">
    <property type="entry name" value="GMC_oxred_C"/>
    <property type="match status" value="1"/>
</dbReference>